<gene>
    <name evidence="1" type="ORF">AB840_03700</name>
</gene>
<name>A0A0J6WUU4_9FIRM</name>
<proteinExistence type="predicted"/>
<comment type="caution">
    <text evidence="1">The sequence shown here is derived from an EMBL/GenBank/DDBJ whole genome shotgun (WGS) entry which is preliminary data.</text>
</comment>
<keyword evidence="2" id="KW-1185">Reference proteome</keyword>
<sequence length="77" mass="9385">MYFNFKNFLFIRTDCLKAILYKWNIIRQKNTYIVNEKHIAWAYVLFLVSKIPNLPDIENTKQYNTIQNNTITKYYAI</sequence>
<protein>
    <submittedName>
        <fullName evidence="1">Uncharacterized protein</fullName>
    </submittedName>
</protein>
<dbReference type="AlphaFoldDB" id="A0A0J6WUU4"/>
<reference evidence="1 2" key="1">
    <citation type="submission" date="2015-06" db="EMBL/GenBank/DDBJ databases">
        <title>Draft genome sequence of beer spoilage bacterium Megasphaera cerevisiae type strain 20462.</title>
        <authorList>
            <person name="Kutumbaka K."/>
            <person name="Pasmowitz J."/>
            <person name="Mategko J."/>
            <person name="Reyes D."/>
            <person name="Friedrich A."/>
            <person name="Han S."/>
            <person name="Martens-Habbena W."/>
            <person name="Neal-McKinney J."/>
            <person name="Janagama H.K."/>
            <person name="Nadala C."/>
            <person name="Samadpour M."/>
        </authorList>
    </citation>
    <scope>NUCLEOTIDE SEQUENCE [LARGE SCALE GENOMIC DNA]</scope>
    <source>
        <strain evidence="1 2">DSM 20462</strain>
    </source>
</reference>
<dbReference type="InParanoid" id="A0A0J6WUU4"/>
<dbReference type="EMBL" id="LEKT01000007">
    <property type="protein sequence ID" value="KMO87315.1"/>
    <property type="molecule type" value="Genomic_DNA"/>
</dbReference>
<accession>A0A0J6WUU4</accession>
<organism evidence="1 2">
    <name type="scientific">Megasphaera cerevisiae DSM 20462</name>
    <dbReference type="NCBI Taxonomy" id="1122219"/>
    <lineage>
        <taxon>Bacteria</taxon>
        <taxon>Bacillati</taxon>
        <taxon>Bacillota</taxon>
        <taxon>Negativicutes</taxon>
        <taxon>Veillonellales</taxon>
        <taxon>Veillonellaceae</taxon>
        <taxon>Megasphaera</taxon>
    </lineage>
</organism>
<dbReference type="STRING" id="39029.BSR42_01790"/>
<evidence type="ECO:0000313" key="1">
    <source>
        <dbReference type="EMBL" id="KMO87315.1"/>
    </source>
</evidence>
<evidence type="ECO:0000313" key="2">
    <source>
        <dbReference type="Proteomes" id="UP000036503"/>
    </source>
</evidence>
<dbReference type="Proteomes" id="UP000036503">
    <property type="component" value="Unassembled WGS sequence"/>
</dbReference>